<dbReference type="PANTHER" id="PTHR13493">
    <property type="entry name" value="ZINC FINGER CCHC DOMAIN-CONTAINING"/>
    <property type="match status" value="1"/>
</dbReference>
<gene>
    <name evidence="1" type="ORF">OJAV_G00177790</name>
</gene>
<sequence>MTFSVLLFKRVDYDNHPLYKHGKTGRKQSPVRIFTNISATKIVLPKEEGYRFCDRCERYSALNKHCAECNICPSKDGRELKHCHACEKCVKPSWKHCRFCSRCALPDHLCGAAPQREGCFSCGSLQHKRRACPLKHGRGLSRPKVKCRDVQFSPLQKANRTSAVDHRPKRVSAQIK</sequence>
<protein>
    <submittedName>
        <fullName evidence="1">Uncharacterized protein</fullName>
    </submittedName>
</protein>
<dbReference type="OrthoDB" id="431817at2759"/>
<proteinExistence type="predicted"/>
<dbReference type="InterPro" id="IPR037275">
    <property type="entry name" value="Znf_CTCHY_sf"/>
</dbReference>
<reference evidence="1 2" key="1">
    <citation type="submission" date="2018-11" db="EMBL/GenBank/DDBJ databases">
        <authorList>
            <person name="Lopez-Roques C."/>
            <person name="Donnadieu C."/>
            <person name="Bouchez O."/>
            <person name="Klopp C."/>
            <person name="Cabau C."/>
            <person name="Zahm M."/>
        </authorList>
    </citation>
    <scope>NUCLEOTIDE SEQUENCE [LARGE SCALE GENOMIC DNA]</scope>
    <source>
        <strain evidence="1">RS831</strain>
        <tissue evidence="1">Whole body</tissue>
    </source>
</reference>
<evidence type="ECO:0000313" key="1">
    <source>
        <dbReference type="EMBL" id="RVE60129.1"/>
    </source>
</evidence>
<dbReference type="Proteomes" id="UP000283210">
    <property type="component" value="Chromosome 18"/>
</dbReference>
<name>A0A3S2P8G1_ORYJA</name>
<organism evidence="1 2">
    <name type="scientific">Oryzias javanicus</name>
    <name type="common">Javanese ricefish</name>
    <name type="synonym">Aplocheilus javanicus</name>
    <dbReference type="NCBI Taxonomy" id="123683"/>
    <lineage>
        <taxon>Eukaryota</taxon>
        <taxon>Metazoa</taxon>
        <taxon>Chordata</taxon>
        <taxon>Craniata</taxon>
        <taxon>Vertebrata</taxon>
        <taxon>Euteleostomi</taxon>
        <taxon>Actinopterygii</taxon>
        <taxon>Neopterygii</taxon>
        <taxon>Teleostei</taxon>
        <taxon>Neoteleostei</taxon>
        <taxon>Acanthomorphata</taxon>
        <taxon>Ovalentaria</taxon>
        <taxon>Atherinomorphae</taxon>
        <taxon>Beloniformes</taxon>
        <taxon>Adrianichthyidae</taxon>
        <taxon>Oryziinae</taxon>
        <taxon>Oryzias</taxon>
    </lineage>
</organism>
<accession>A0A3S2P8G1</accession>
<dbReference type="EMBL" id="CM012454">
    <property type="protein sequence ID" value="RVE60129.1"/>
    <property type="molecule type" value="Genomic_DNA"/>
</dbReference>
<dbReference type="GO" id="GO:0005730">
    <property type="term" value="C:nucleolus"/>
    <property type="evidence" value="ECO:0007669"/>
    <property type="project" value="TreeGrafter"/>
</dbReference>
<dbReference type="InterPro" id="IPR039846">
    <property type="entry name" value="ZCCHC4"/>
</dbReference>
<reference evidence="1 2" key="2">
    <citation type="submission" date="2019-01" db="EMBL/GenBank/DDBJ databases">
        <title>A chromosome length genome reference of the Java medaka (oryzias javanicus).</title>
        <authorList>
            <person name="Herpin A."/>
            <person name="Takehana Y."/>
            <person name="Naruse K."/>
            <person name="Ansai S."/>
            <person name="Kawaguchi M."/>
        </authorList>
    </citation>
    <scope>NUCLEOTIDE SEQUENCE [LARGE SCALE GENOMIC DNA]</scope>
    <source>
        <strain evidence="1">RS831</strain>
        <tissue evidence="1">Whole body</tissue>
    </source>
</reference>
<dbReference type="PANTHER" id="PTHR13493:SF3">
    <property type="entry name" value="RRNA N6-ADENOSINE-METHYLTRANSFERASE ZCCHC4"/>
    <property type="match status" value="1"/>
</dbReference>
<dbReference type="GO" id="GO:0008988">
    <property type="term" value="F:rRNA (adenine-N6-)-methyltransferase activity"/>
    <property type="evidence" value="ECO:0007669"/>
    <property type="project" value="InterPro"/>
</dbReference>
<keyword evidence="2" id="KW-1185">Reference proteome</keyword>
<dbReference type="AlphaFoldDB" id="A0A3S2P8G1"/>
<dbReference type="GO" id="GO:0005737">
    <property type="term" value="C:cytoplasm"/>
    <property type="evidence" value="ECO:0007669"/>
    <property type="project" value="TreeGrafter"/>
</dbReference>
<evidence type="ECO:0000313" key="2">
    <source>
        <dbReference type="Proteomes" id="UP000283210"/>
    </source>
</evidence>
<dbReference type="PROSITE" id="PS50216">
    <property type="entry name" value="DHHC"/>
    <property type="match status" value="1"/>
</dbReference>
<dbReference type="SUPFAM" id="SSF161245">
    <property type="entry name" value="Zinc hairpin stack"/>
    <property type="match status" value="1"/>
</dbReference>